<evidence type="ECO:0000313" key="2">
    <source>
        <dbReference type="EMBL" id="UYV79862.1"/>
    </source>
</evidence>
<dbReference type="InterPro" id="IPR012337">
    <property type="entry name" value="RNaseH-like_sf"/>
</dbReference>
<evidence type="ECO:0000256" key="1">
    <source>
        <dbReference type="SAM" id="MobiDB-lite"/>
    </source>
</evidence>
<gene>
    <name evidence="2" type="ORF">LAZ67_18000932</name>
</gene>
<evidence type="ECO:0008006" key="4">
    <source>
        <dbReference type="Google" id="ProtNLM"/>
    </source>
</evidence>
<organism evidence="2 3">
    <name type="scientific">Cordylochernes scorpioides</name>
    <dbReference type="NCBI Taxonomy" id="51811"/>
    <lineage>
        <taxon>Eukaryota</taxon>
        <taxon>Metazoa</taxon>
        <taxon>Ecdysozoa</taxon>
        <taxon>Arthropoda</taxon>
        <taxon>Chelicerata</taxon>
        <taxon>Arachnida</taxon>
        <taxon>Pseudoscorpiones</taxon>
        <taxon>Cheliferoidea</taxon>
        <taxon>Chernetidae</taxon>
        <taxon>Cordylochernes</taxon>
    </lineage>
</organism>
<evidence type="ECO:0000313" key="3">
    <source>
        <dbReference type="Proteomes" id="UP001235939"/>
    </source>
</evidence>
<protein>
    <recommendedName>
        <fullName evidence="4">SCAN domain-containing protein 3</fullName>
    </recommendedName>
</protein>
<reference evidence="2 3" key="1">
    <citation type="submission" date="2022-01" db="EMBL/GenBank/DDBJ databases">
        <title>A chromosomal length assembly of Cordylochernes scorpioides.</title>
        <authorList>
            <person name="Zeh D."/>
            <person name="Zeh J."/>
        </authorList>
    </citation>
    <scope>NUCLEOTIDE SEQUENCE [LARGE SCALE GENOMIC DNA]</scope>
    <source>
        <strain evidence="2">IN4F17</strain>
        <tissue evidence="2">Whole Body</tissue>
    </source>
</reference>
<sequence>MVPSKLLRHIETNHREQMNNPISYFENIRSSFQKQSKKFKKFMTTSDEAQTASYMIAQLIARKKKAHAEAEEIILPALKIVAGCMLTNDAMEKVTKIPLSSKTIARRIEDMSEDIELQIKQSFHDSSTKWAIQLDGTTDISNKAQLLAFLRFVDTGKIVNNYFFCKELKQRTTGADIFELVDENVMNYERFKKGIDSTCHKKNPNIKFVHCMIHREMLVSKSVPPILVTTLDEVVKVVNYIKSNALRSRIFSTFCEAMDSDYKNLLFHTEVRWLSKGKVLNRFISMKNEIMAFIDNEEINFPFMMSDVWWLRVSFLGDIFDKLNSLNLNLQGAQENIITISTKLKAFKEKLSLWNLNIAKENFASFPMVQENPSKSIIKKEVEETLTLLSASFDKYFPYLDVEKMEWVVNPFMHCEIQHLEEEMQENLIDLKNDLVFKRLFTEKELSEFWLCLNSKFPKLSNAAIESLLPFGSSYLCKQGFSTLTEMKSKKRERLQMIDEEMRVCLSQKFNPSSTWRAGEAAQVRDCPEVRCQHPISHSAPLSKREPVLPSYQTYTLNAFETPHFPVKSSNEKRRGGESRAANRRSGHHRGVSTKPRPAVNVPVLSRHYLDPATMELVELDLREVTLWVSPSGTSVTHSHLEFRLYVQQIAIVTDQKPGAILECGMNRQAATYISRLKTGHTRLLLFQDGVKTFPQSTICRNKETSPDHLLECMRASSRELYTNLTKIDPEHLVIKHKWNTEGELSRLLNEHHIDISRKPSSMKPEMCNTWLHHLLELQEVVWLIELEKPLGGFTTDETSPPNLLFIAPPENVIFSDDDSDRREQQLDDANFEAGASSEPHLLTQRDLNDLVRDLDLSKKQRELLGSRLKDWNLLHKGTKVCFFRKRQYEFQDLFSQENDLVYCNDVFSLMEALGHDHDTEEWRLFVDSSKISLKAVLLHNGNKFPSVPIAHASNMKETYENMKLLLKKIEYERYGWKICSDLKIIALLRGLQLGYTKFCCFLCEWDSRDKERHYIKKSWPNREISTPGHKNIAMDRNASGFAYLKQKCSSICDAKIKEGIFIGPQIRELLQDGNFQNSLNEVEVASWNSFKNVCKKFLGSVKVENYPDIVNDLLLSYKALGCNRSLKIHFLHSHLDFFPDNLGAVSDEQGDRFHQDI</sequence>
<proteinExistence type="predicted"/>
<dbReference type="SUPFAM" id="SSF53098">
    <property type="entry name" value="Ribonuclease H-like"/>
    <property type="match status" value="1"/>
</dbReference>
<keyword evidence="3" id="KW-1185">Reference proteome</keyword>
<dbReference type="Proteomes" id="UP001235939">
    <property type="component" value="Chromosome 18"/>
</dbReference>
<feature type="compositionally biased region" description="Basic residues" evidence="1">
    <location>
        <begin position="582"/>
        <end position="592"/>
    </location>
</feature>
<dbReference type="PANTHER" id="PTHR45913:SF19">
    <property type="entry name" value="LOW QUALITY PROTEIN: ZINC FINGER BED DOMAIN-CONTAINING PROTEIN 5-LIKE"/>
    <property type="match status" value="1"/>
</dbReference>
<feature type="region of interest" description="Disordered" evidence="1">
    <location>
        <begin position="563"/>
        <end position="598"/>
    </location>
</feature>
<dbReference type="PANTHER" id="PTHR45913">
    <property type="entry name" value="EPM2A-INTERACTING PROTEIN 1"/>
    <property type="match status" value="1"/>
</dbReference>
<name>A0ABY6LI25_9ARAC</name>
<dbReference type="EMBL" id="CP092880">
    <property type="protein sequence ID" value="UYV79862.1"/>
    <property type="molecule type" value="Genomic_DNA"/>
</dbReference>
<accession>A0ABY6LI25</accession>